<dbReference type="PANTHER" id="PTHR45997:SF1">
    <property type="entry name" value="DNA LIGASE 4"/>
    <property type="match status" value="1"/>
</dbReference>
<dbReference type="InterPro" id="IPR029710">
    <property type="entry name" value="LIG4"/>
</dbReference>
<dbReference type="Gene3D" id="1.10.3260.10">
    <property type="entry name" value="DNA ligase, ATP-dependent, N-terminal domain"/>
    <property type="match status" value="1"/>
</dbReference>
<dbReference type="PROSITE" id="PS50160">
    <property type="entry name" value="DNA_LIGASE_A3"/>
    <property type="match status" value="1"/>
</dbReference>
<evidence type="ECO:0000256" key="10">
    <source>
        <dbReference type="ARBA" id="ARBA00022842"/>
    </source>
</evidence>
<gene>
    <name evidence="21" type="ORF">QBC33DRAFT_383722</name>
</gene>
<dbReference type="SUPFAM" id="SSF56091">
    <property type="entry name" value="DNA ligase/mRNA capping enzyme, catalytic domain"/>
    <property type="match status" value="1"/>
</dbReference>
<dbReference type="EMBL" id="MU839005">
    <property type="protein sequence ID" value="KAK1768589.1"/>
    <property type="molecule type" value="Genomic_DNA"/>
</dbReference>
<dbReference type="InterPro" id="IPR000977">
    <property type="entry name" value="DNA_ligase_ATP-dep"/>
</dbReference>
<dbReference type="FunFam" id="3.30.470.30:FF:000013">
    <property type="entry name" value="DNA ligase"/>
    <property type="match status" value="1"/>
</dbReference>
<proteinExistence type="inferred from homology"/>
<evidence type="ECO:0000313" key="22">
    <source>
        <dbReference type="Proteomes" id="UP001244011"/>
    </source>
</evidence>
<dbReference type="PROSITE" id="PS00697">
    <property type="entry name" value="DNA_LIGASE_A1"/>
    <property type="match status" value="1"/>
</dbReference>
<evidence type="ECO:0000256" key="11">
    <source>
        <dbReference type="ARBA" id="ARBA00023172"/>
    </source>
</evidence>
<dbReference type="GO" id="GO:0005524">
    <property type="term" value="F:ATP binding"/>
    <property type="evidence" value="ECO:0007669"/>
    <property type="project" value="UniProtKB-KW"/>
</dbReference>
<dbReference type="PANTHER" id="PTHR45997">
    <property type="entry name" value="DNA LIGASE 4"/>
    <property type="match status" value="1"/>
</dbReference>
<feature type="domain" description="BRCT" evidence="20">
    <location>
        <begin position="911"/>
        <end position="1003"/>
    </location>
</feature>
<evidence type="ECO:0000256" key="6">
    <source>
        <dbReference type="ARBA" id="ARBA00022737"/>
    </source>
</evidence>
<evidence type="ECO:0000313" key="21">
    <source>
        <dbReference type="EMBL" id="KAK1768589.1"/>
    </source>
</evidence>
<evidence type="ECO:0000256" key="4">
    <source>
        <dbReference type="ARBA" id="ARBA00022598"/>
    </source>
</evidence>
<dbReference type="Gene3D" id="2.40.50.140">
    <property type="entry name" value="Nucleic acid-binding proteins"/>
    <property type="match status" value="1"/>
</dbReference>
<dbReference type="GO" id="GO:0003910">
    <property type="term" value="F:DNA ligase (ATP) activity"/>
    <property type="evidence" value="ECO:0007669"/>
    <property type="project" value="UniProtKB-EC"/>
</dbReference>
<evidence type="ECO:0000256" key="5">
    <source>
        <dbReference type="ARBA" id="ARBA00022723"/>
    </source>
</evidence>
<evidence type="ECO:0000256" key="15">
    <source>
        <dbReference type="ARBA" id="ARBA00043870"/>
    </source>
</evidence>
<dbReference type="InterPro" id="IPR036599">
    <property type="entry name" value="DNA_ligase_N_sf"/>
</dbReference>
<keyword evidence="11 16" id="KW-0233">DNA recombination</keyword>
<dbReference type="Pfam" id="PF16589">
    <property type="entry name" value="BRCT_2"/>
    <property type="match status" value="1"/>
</dbReference>
<dbReference type="GO" id="GO:0046872">
    <property type="term" value="F:metal ion binding"/>
    <property type="evidence" value="ECO:0007669"/>
    <property type="project" value="UniProtKB-KW"/>
</dbReference>
<dbReference type="InterPro" id="IPR012340">
    <property type="entry name" value="NA-bd_OB-fold"/>
</dbReference>
<evidence type="ECO:0000256" key="12">
    <source>
        <dbReference type="ARBA" id="ARBA00023204"/>
    </source>
</evidence>
<dbReference type="InterPro" id="IPR001357">
    <property type="entry name" value="BRCT_dom"/>
</dbReference>
<evidence type="ECO:0000256" key="9">
    <source>
        <dbReference type="ARBA" id="ARBA00022840"/>
    </source>
</evidence>
<comment type="function">
    <text evidence="15">DNA ligase involved in DNA non-homologous end joining (NHEJ); required for double-strand break (DSB) repair.</text>
</comment>
<feature type="domain" description="BRCT" evidence="20">
    <location>
        <begin position="728"/>
        <end position="807"/>
    </location>
</feature>
<evidence type="ECO:0000256" key="1">
    <source>
        <dbReference type="ARBA" id="ARBA00001946"/>
    </source>
</evidence>
<keyword evidence="5" id="KW-0479">Metal-binding</keyword>
<dbReference type="Proteomes" id="UP001244011">
    <property type="component" value="Unassembled WGS sequence"/>
</dbReference>
<dbReference type="GO" id="GO:0071897">
    <property type="term" value="P:DNA biosynthetic process"/>
    <property type="evidence" value="ECO:0007669"/>
    <property type="project" value="InterPro"/>
</dbReference>
<dbReference type="Pfam" id="PF04679">
    <property type="entry name" value="DNA_ligase_A_C"/>
    <property type="match status" value="1"/>
</dbReference>
<comment type="catalytic activity">
    <reaction evidence="14 16">
        <text>ATP + (deoxyribonucleotide)n-3'-hydroxyl + 5'-phospho-(deoxyribonucleotide)m = (deoxyribonucleotide)n+m + AMP + diphosphate.</text>
        <dbReference type="EC" id="6.5.1.1"/>
    </reaction>
</comment>
<dbReference type="CDD" id="cd17722">
    <property type="entry name" value="BRCT_DNA_ligase_IV_rpt1"/>
    <property type="match status" value="1"/>
</dbReference>
<keyword evidence="10" id="KW-0460">Magnesium</keyword>
<comment type="caution">
    <text evidence="21">The sequence shown here is derived from an EMBL/GenBank/DDBJ whole genome shotgun (WGS) entry which is preliminary data.</text>
</comment>
<accession>A0AAJ0C4J8</accession>
<dbReference type="CDD" id="cd07903">
    <property type="entry name" value="Adenylation_DNA_ligase_IV"/>
    <property type="match status" value="1"/>
</dbReference>
<feature type="domain" description="ATP-dependent DNA ligase family profile" evidence="19">
    <location>
        <begin position="426"/>
        <end position="560"/>
    </location>
</feature>
<evidence type="ECO:0000256" key="2">
    <source>
        <dbReference type="ARBA" id="ARBA00004123"/>
    </source>
</evidence>
<dbReference type="AlphaFoldDB" id="A0AAJ0C4J8"/>
<dbReference type="GeneID" id="85307267"/>
<dbReference type="NCBIfam" id="TIGR00574">
    <property type="entry name" value="dnl1"/>
    <property type="match status" value="1"/>
</dbReference>
<dbReference type="SUPFAM" id="SSF50249">
    <property type="entry name" value="Nucleic acid-binding proteins"/>
    <property type="match status" value="1"/>
</dbReference>
<feature type="region of interest" description="Disordered" evidence="18">
    <location>
        <begin position="60"/>
        <end position="91"/>
    </location>
</feature>
<protein>
    <recommendedName>
        <fullName evidence="16">DNA ligase</fullName>
        <ecNumber evidence="16">6.5.1.1</ecNumber>
    </recommendedName>
</protein>
<organism evidence="21 22">
    <name type="scientific">Phialemonium atrogriseum</name>
    <dbReference type="NCBI Taxonomy" id="1093897"/>
    <lineage>
        <taxon>Eukaryota</taxon>
        <taxon>Fungi</taxon>
        <taxon>Dikarya</taxon>
        <taxon>Ascomycota</taxon>
        <taxon>Pezizomycotina</taxon>
        <taxon>Sordariomycetes</taxon>
        <taxon>Sordariomycetidae</taxon>
        <taxon>Cephalothecales</taxon>
        <taxon>Cephalothecaceae</taxon>
        <taxon>Phialemonium</taxon>
    </lineage>
</organism>
<dbReference type="InterPro" id="IPR012308">
    <property type="entry name" value="DNA_ligase_ATP-dep_N"/>
</dbReference>
<dbReference type="GO" id="GO:0006303">
    <property type="term" value="P:double-strand break repair via nonhomologous end joining"/>
    <property type="evidence" value="ECO:0007669"/>
    <property type="project" value="TreeGrafter"/>
</dbReference>
<dbReference type="FunFam" id="2.40.50.140:FF:000234">
    <property type="entry name" value="DNA ligase"/>
    <property type="match status" value="1"/>
</dbReference>
<comment type="similarity">
    <text evidence="3 17">Belongs to the ATP-dependent DNA ligase family.</text>
</comment>
<evidence type="ECO:0000256" key="18">
    <source>
        <dbReference type="SAM" id="MobiDB-lite"/>
    </source>
</evidence>
<dbReference type="InterPro" id="IPR012309">
    <property type="entry name" value="DNA_ligase_ATP-dep_C"/>
</dbReference>
<dbReference type="EC" id="6.5.1.1" evidence="16"/>
<dbReference type="InterPro" id="IPR036420">
    <property type="entry name" value="BRCT_dom_sf"/>
</dbReference>
<dbReference type="InterPro" id="IPR012310">
    <property type="entry name" value="DNA_ligase_ATP-dep_cent"/>
</dbReference>
<keyword evidence="12 16" id="KW-0234">DNA repair</keyword>
<evidence type="ECO:0000256" key="13">
    <source>
        <dbReference type="ARBA" id="ARBA00023242"/>
    </source>
</evidence>
<dbReference type="Gene3D" id="3.30.470.30">
    <property type="entry name" value="DNA ligase/mRNA capping enzyme"/>
    <property type="match status" value="1"/>
</dbReference>
<evidence type="ECO:0000256" key="17">
    <source>
        <dbReference type="RuleBase" id="RU004196"/>
    </source>
</evidence>
<evidence type="ECO:0000259" key="20">
    <source>
        <dbReference type="PROSITE" id="PS50172"/>
    </source>
</evidence>
<dbReference type="FunFam" id="1.10.3260.10:FF:000008">
    <property type="entry name" value="DNA ligase 4"/>
    <property type="match status" value="1"/>
</dbReference>
<evidence type="ECO:0000256" key="7">
    <source>
        <dbReference type="ARBA" id="ARBA00022741"/>
    </source>
</evidence>
<comment type="subcellular location">
    <subcellularLocation>
        <location evidence="2">Nucleus</location>
    </subcellularLocation>
</comment>
<sequence length="1004" mass="113902">MSQAKRPRSPDEDAKEEDEQQYGSGPLTLEELNEKYPNRPRNHSETLLFSELYQTLFNPLSENKKQPTGGRPLPRSKAGPHGPSKVSPHEQRRHIIERFMARWRSEVGDDFYPALRLILPDKDRDRGVYGLKEHTIGKLLVKLMKIDRNSEDGYSLLHWKLPGQTTASRMAGDFAGRCFEVLSKRQLRTEPGDMRIGEVNVLLDRLSGASGETEQLPIFEKFYRRMNAEEMMWLIRIVLKQMKVGATERTFLHLWHPDAEALFSVSSSLRRVCWELRDPAVRLEQEETGITLMQCFQPQLAQFQMPASFQKMVEYLGVTEEDPEFWIEEKLDGERIQMHMVEDDQVPGGMRFSFWSRKAKDYTYLYGSGLEDDNSALTRHLKNAFADGVRNLILDGEMITWDPDLDKIVAFGTLKTAALSEQKNPFSQKGARPLYRVFDILYLNDQPLTRYTLRDRHRALERAVPGEPRRMEIHGYESATSADAIEPLLRKVVAEASEGLVLKNPRSMYRLNSRNDDWIKVKPEYMSEFGESLDVVVIGGYYGSGRRGGTLSSFLCGLRVSENYVRAGADPEKCLSICKVGGGFRAEDYAEMRHHTEGRWADWDAANPPSRFIELGGGERLQHERPDVWIRPRDSVVVSVKAASIGQSDQFALGWTLRFPRFRRLRLDRSWDTALDVDGFDQVKNRVDREVQERKEMVIENRRRRPTKRARRKLVIAGAGSSSSVVQPRTEAFDGLEFCVLSEAVKPIKKTKAQLEALIKENGGRISQRPDKPGLVLVADKKVVKVASLIKGGDVDIVRPKWILDCLAQAGKSRGGGGGSGPLPFEEGHLFFATDAMREVARGNADRYGDSYARGVDVEELSEILAGMPKPEELREGGEGDFDAGRFVDELEEHGHPLERIKGTIWRRCRVYFALGEGVSDLRTLRLEHYVRFGGGVVAGGIEDEAVTQVVVVAADGAARRELAAEVRYRVSSRRTVPRIVTERWVEECWKADTLVDEEAYVPV</sequence>
<dbReference type="Pfam" id="PF04675">
    <property type="entry name" value="DNA_ligase_A_N"/>
    <property type="match status" value="1"/>
</dbReference>
<evidence type="ECO:0000256" key="8">
    <source>
        <dbReference type="ARBA" id="ARBA00022763"/>
    </source>
</evidence>
<dbReference type="SUPFAM" id="SSF52113">
    <property type="entry name" value="BRCT domain"/>
    <property type="match status" value="2"/>
</dbReference>
<dbReference type="GO" id="GO:0003677">
    <property type="term" value="F:DNA binding"/>
    <property type="evidence" value="ECO:0007669"/>
    <property type="project" value="InterPro"/>
</dbReference>
<dbReference type="GO" id="GO:0032807">
    <property type="term" value="C:DNA ligase IV complex"/>
    <property type="evidence" value="ECO:0007669"/>
    <property type="project" value="TreeGrafter"/>
</dbReference>
<dbReference type="SMART" id="SM00292">
    <property type="entry name" value="BRCT"/>
    <property type="match status" value="2"/>
</dbReference>
<evidence type="ECO:0000256" key="3">
    <source>
        <dbReference type="ARBA" id="ARBA00007572"/>
    </source>
</evidence>
<dbReference type="GO" id="GO:0006310">
    <property type="term" value="P:DNA recombination"/>
    <property type="evidence" value="ECO:0007669"/>
    <property type="project" value="UniProtKB-KW"/>
</dbReference>
<keyword evidence="22" id="KW-1185">Reference proteome</keyword>
<evidence type="ECO:0000256" key="16">
    <source>
        <dbReference type="RuleBase" id="RU000617"/>
    </source>
</evidence>
<keyword evidence="4 16" id="KW-0436">Ligase</keyword>
<keyword evidence="13" id="KW-0539">Nucleus</keyword>
<keyword evidence="8 16" id="KW-0227">DNA damage</keyword>
<reference evidence="21" key="1">
    <citation type="submission" date="2023-06" db="EMBL/GenBank/DDBJ databases">
        <title>Genome-scale phylogeny and comparative genomics of the fungal order Sordariales.</title>
        <authorList>
            <consortium name="Lawrence Berkeley National Laboratory"/>
            <person name="Hensen N."/>
            <person name="Bonometti L."/>
            <person name="Westerberg I."/>
            <person name="Brannstrom I.O."/>
            <person name="Guillou S."/>
            <person name="Cros-Aarteil S."/>
            <person name="Calhoun S."/>
            <person name="Haridas S."/>
            <person name="Kuo A."/>
            <person name="Mondo S."/>
            <person name="Pangilinan J."/>
            <person name="Riley R."/>
            <person name="Labutti K."/>
            <person name="Andreopoulos B."/>
            <person name="Lipzen A."/>
            <person name="Chen C."/>
            <person name="Yanf M."/>
            <person name="Daum C."/>
            <person name="Ng V."/>
            <person name="Clum A."/>
            <person name="Steindorff A."/>
            <person name="Ohm R."/>
            <person name="Martin F."/>
            <person name="Silar P."/>
            <person name="Natvig D."/>
            <person name="Lalanne C."/>
            <person name="Gautier V."/>
            <person name="Ament-Velasquez S.L."/>
            <person name="Kruys A."/>
            <person name="Hutchinson M.I."/>
            <person name="Powell A.J."/>
            <person name="Barry K."/>
            <person name="Miller A.N."/>
            <person name="Grigoriev I.V."/>
            <person name="Debuchy R."/>
            <person name="Gladieux P."/>
            <person name="Thoren M.H."/>
            <person name="Johannesson H."/>
        </authorList>
    </citation>
    <scope>NUCLEOTIDE SEQUENCE</scope>
    <source>
        <strain evidence="21">8032-3</strain>
    </source>
</reference>
<dbReference type="GO" id="GO:0006297">
    <property type="term" value="P:nucleotide-excision repair, DNA gap filling"/>
    <property type="evidence" value="ECO:0007669"/>
    <property type="project" value="TreeGrafter"/>
</dbReference>
<comment type="cofactor">
    <cofactor evidence="1">
        <name>Mg(2+)</name>
        <dbReference type="ChEBI" id="CHEBI:18420"/>
    </cofactor>
</comment>
<feature type="region of interest" description="Disordered" evidence="18">
    <location>
        <begin position="1"/>
        <end position="43"/>
    </location>
</feature>
<dbReference type="PROSITE" id="PS50172">
    <property type="entry name" value="BRCT"/>
    <property type="match status" value="2"/>
</dbReference>
<dbReference type="RefSeq" id="XP_060284802.1">
    <property type="nucleotide sequence ID" value="XM_060424080.1"/>
</dbReference>
<dbReference type="Pfam" id="PF01068">
    <property type="entry name" value="DNA_ligase_A_M"/>
    <property type="match status" value="1"/>
</dbReference>
<name>A0AAJ0C4J8_9PEZI</name>
<keyword evidence="7 16" id="KW-0547">Nucleotide-binding</keyword>
<dbReference type="InterPro" id="IPR044125">
    <property type="entry name" value="Adenylation_DNA_ligase_IV"/>
</dbReference>
<evidence type="ECO:0000256" key="14">
    <source>
        <dbReference type="ARBA" id="ARBA00034003"/>
    </source>
</evidence>
<dbReference type="Gene3D" id="3.40.50.10190">
    <property type="entry name" value="BRCT domain"/>
    <property type="match status" value="2"/>
</dbReference>
<keyword evidence="9 16" id="KW-0067">ATP-binding</keyword>
<evidence type="ECO:0000259" key="19">
    <source>
        <dbReference type="PROSITE" id="PS50160"/>
    </source>
</evidence>
<keyword evidence="6" id="KW-0677">Repeat</keyword>
<dbReference type="InterPro" id="IPR016059">
    <property type="entry name" value="DNA_ligase_ATP-dep_CS"/>
</dbReference>